<dbReference type="Gene3D" id="3.30.460.10">
    <property type="entry name" value="Beta Polymerase, domain 2"/>
    <property type="match status" value="1"/>
</dbReference>
<evidence type="ECO:0000259" key="12">
    <source>
        <dbReference type="Pfam" id="PF01743"/>
    </source>
</evidence>
<dbReference type="NCBIfam" id="TIGR00277">
    <property type="entry name" value="HDIG"/>
    <property type="match status" value="1"/>
</dbReference>
<protein>
    <submittedName>
        <fullName evidence="15">CCA tRNA nucleotidyltransferase</fullName>
    </submittedName>
</protein>
<dbReference type="InterPro" id="IPR043519">
    <property type="entry name" value="NT_sf"/>
</dbReference>
<dbReference type="PANTHER" id="PTHR47545:SF1">
    <property type="entry name" value="MULTIFUNCTIONAL CCA PROTEIN"/>
    <property type="match status" value="1"/>
</dbReference>
<gene>
    <name evidence="15" type="ORF">K8V47_00800</name>
</gene>
<dbReference type="GO" id="GO:0046872">
    <property type="term" value="F:metal ion binding"/>
    <property type="evidence" value="ECO:0007669"/>
    <property type="project" value="UniProtKB-KW"/>
</dbReference>
<feature type="domain" description="tRNA nucleotidyltransferase/poly(A) polymerase RNA and SrmB- binding" evidence="14">
    <location>
        <begin position="181"/>
        <end position="240"/>
    </location>
</feature>
<feature type="domain" description="Poly A polymerase head" evidence="12">
    <location>
        <begin position="25"/>
        <end position="153"/>
    </location>
</feature>
<reference evidence="15" key="1">
    <citation type="journal article" date="2021" name="PeerJ">
        <title>Extensive microbial diversity within the chicken gut microbiome revealed by metagenomics and culture.</title>
        <authorList>
            <person name="Gilroy R."/>
            <person name="Ravi A."/>
            <person name="Getino M."/>
            <person name="Pursley I."/>
            <person name="Horton D.L."/>
            <person name="Alikhan N.F."/>
            <person name="Baker D."/>
            <person name="Gharbi K."/>
            <person name="Hall N."/>
            <person name="Watson M."/>
            <person name="Adriaenssens E.M."/>
            <person name="Foster-Nyarko E."/>
            <person name="Jarju S."/>
            <person name="Secka A."/>
            <person name="Antonio M."/>
            <person name="Oren A."/>
            <person name="Chaudhuri R.R."/>
            <person name="La Ragione R."/>
            <person name="Hildebrand F."/>
            <person name="Pallen M.J."/>
        </authorList>
    </citation>
    <scope>NUCLEOTIDE SEQUENCE</scope>
    <source>
        <strain evidence="15">4100</strain>
    </source>
</reference>
<keyword evidence="3" id="KW-0819">tRNA processing</keyword>
<evidence type="ECO:0000256" key="7">
    <source>
        <dbReference type="ARBA" id="ARBA00022800"/>
    </source>
</evidence>
<evidence type="ECO:0000256" key="11">
    <source>
        <dbReference type="RuleBase" id="RU003953"/>
    </source>
</evidence>
<evidence type="ECO:0000259" key="14">
    <source>
        <dbReference type="Pfam" id="PF12627"/>
    </source>
</evidence>
<comment type="cofactor">
    <cofactor evidence="1">
        <name>Mg(2+)</name>
        <dbReference type="ChEBI" id="CHEBI:18420"/>
    </cofactor>
</comment>
<dbReference type="GO" id="GO:0003723">
    <property type="term" value="F:RNA binding"/>
    <property type="evidence" value="ECO:0007669"/>
    <property type="project" value="UniProtKB-KW"/>
</dbReference>
<keyword evidence="10 11" id="KW-0694">RNA-binding</keyword>
<keyword evidence="5" id="KW-0479">Metal-binding</keyword>
<evidence type="ECO:0000256" key="3">
    <source>
        <dbReference type="ARBA" id="ARBA00022694"/>
    </source>
</evidence>
<evidence type="ECO:0000256" key="5">
    <source>
        <dbReference type="ARBA" id="ARBA00022723"/>
    </source>
</evidence>
<comment type="caution">
    <text evidence="15">The sequence shown here is derived from an EMBL/GenBank/DDBJ whole genome shotgun (WGS) entry which is preliminary data.</text>
</comment>
<evidence type="ECO:0000256" key="6">
    <source>
        <dbReference type="ARBA" id="ARBA00022741"/>
    </source>
</evidence>
<evidence type="ECO:0000256" key="4">
    <source>
        <dbReference type="ARBA" id="ARBA00022695"/>
    </source>
</evidence>
<dbReference type="Pfam" id="PF01743">
    <property type="entry name" value="PolyA_pol"/>
    <property type="match status" value="1"/>
</dbReference>
<evidence type="ECO:0000313" key="16">
    <source>
        <dbReference type="Proteomes" id="UP000711407"/>
    </source>
</evidence>
<dbReference type="Proteomes" id="UP000711407">
    <property type="component" value="Unassembled WGS sequence"/>
</dbReference>
<evidence type="ECO:0000256" key="10">
    <source>
        <dbReference type="ARBA" id="ARBA00022884"/>
    </source>
</evidence>
<sequence length="476" mass="54003">MLKRKIDIPVIRAVGETAAQIGLPCYVVGGYVRDLFLGRPSKDIDFVTVGSGVELAETVAARLGKGAHVSIFRTYGTAQIKHRGMELEFVGARKESYRSDSRNPQVSAGTLDDDISRRDFSINAMALSVTPDDFGRLVDNFDGVGDLERRTIRTPLDPDVTFSDDPLRMMRAVRFAAQLQFGIAPETFDAIRRNAQRINIITRERIADELQKIMLSPRPSIGWTLLLETGLLKLIFPEVADLRGVETVRGRGHKDNFYHTLEVLDNVARNSDNLWLRWAALLHDIAKSVTKRWDDNLGWTFHNHNYVGAKMLPKLFRRLKLPQDDKLKYVSKLVELHMRPIALVEDTVTDSAVRRLLVEAGDDIDDLMTLCRADITSKNPEKVRRNLENFDHVVAKMQEIEAKDRLRAWRPPIDGCMIMEMFGLPQSREVGMIKSYMEEHLLDSENPNDVDEARRLVIEKATEMGLSLSDKHNATT</sequence>
<dbReference type="SUPFAM" id="SSF81891">
    <property type="entry name" value="Poly A polymerase C-terminal region-like"/>
    <property type="match status" value="1"/>
</dbReference>
<evidence type="ECO:0000256" key="8">
    <source>
        <dbReference type="ARBA" id="ARBA00022840"/>
    </source>
</evidence>
<accession>A0A921JHH1</accession>
<name>A0A921JHH1_9BACT</name>
<dbReference type="InterPro" id="IPR003607">
    <property type="entry name" value="HD/PDEase_dom"/>
</dbReference>
<keyword evidence="6" id="KW-0547">Nucleotide-binding</keyword>
<dbReference type="EMBL" id="DYXT01000006">
    <property type="protein sequence ID" value="HJE38292.1"/>
    <property type="molecule type" value="Genomic_DNA"/>
</dbReference>
<proteinExistence type="inferred from homology"/>
<dbReference type="Pfam" id="PF01966">
    <property type="entry name" value="HD"/>
    <property type="match status" value="1"/>
</dbReference>
<organism evidence="15 16">
    <name type="scientific">Candidatus Amulumruptor caecigallinarius</name>
    <dbReference type="NCBI Taxonomy" id="2109911"/>
    <lineage>
        <taxon>Bacteria</taxon>
        <taxon>Pseudomonadati</taxon>
        <taxon>Bacteroidota</taxon>
        <taxon>Bacteroidia</taxon>
        <taxon>Bacteroidales</taxon>
        <taxon>Muribaculaceae</taxon>
        <taxon>Candidatus Amulumruptor</taxon>
    </lineage>
</organism>
<dbReference type="CDD" id="cd00077">
    <property type="entry name" value="HDc"/>
    <property type="match status" value="1"/>
</dbReference>
<keyword evidence="4" id="KW-0548">Nucleotidyltransferase</keyword>
<dbReference type="AlphaFoldDB" id="A0A921JHH1"/>
<dbReference type="InterPro" id="IPR006675">
    <property type="entry name" value="HDIG_dom"/>
</dbReference>
<feature type="domain" description="HD" evidence="13">
    <location>
        <begin position="257"/>
        <end position="342"/>
    </location>
</feature>
<dbReference type="Gene3D" id="1.10.3090.10">
    <property type="entry name" value="cca-adding enzyme, domain 2"/>
    <property type="match status" value="1"/>
</dbReference>
<evidence type="ECO:0000256" key="1">
    <source>
        <dbReference type="ARBA" id="ARBA00001946"/>
    </source>
</evidence>
<evidence type="ECO:0000313" key="15">
    <source>
        <dbReference type="EMBL" id="HJE38292.1"/>
    </source>
</evidence>
<evidence type="ECO:0000256" key="9">
    <source>
        <dbReference type="ARBA" id="ARBA00022842"/>
    </source>
</evidence>
<dbReference type="GO" id="GO:0008033">
    <property type="term" value="P:tRNA processing"/>
    <property type="evidence" value="ECO:0007669"/>
    <property type="project" value="UniProtKB-KW"/>
</dbReference>
<dbReference type="PANTHER" id="PTHR47545">
    <property type="entry name" value="MULTIFUNCTIONAL CCA PROTEIN"/>
    <property type="match status" value="1"/>
</dbReference>
<dbReference type="InterPro" id="IPR002646">
    <property type="entry name" value="PolA_pol_head_dom"/>
</dbReference>
<dbReference type="InterPro" id="IPR032828">
    <property type="entry name" value="PolyA_RNA-bd"/>
</dbReference>
<dbReference type="InterPro" id="IPR006674">
    <property type="entry name" value="HD_domain"/>
</dbReference>
<dbReference type="GO" id="GO:0016779">
    <property type="term" value="F:nucleotidyltransferase activity"/>
    <property type="evidence" value="ECO:0007669"/>
    <property type="project" value="UniProtKB-KW"/>
</dbReference>
<dbReference type="FunFam" id="3.30.460.10:FF:000033">
    <property type="entry name" value="Poly A polymerase head domain protein"/>
    <property type="match status" value="1"/>
</dbReference>
<keyword evidence="9" id="KW-0460">Magnesium</keyword>
<reference evidence="15" key="2">
    <citation type="submission" date="2021-09" db="EMBL/GenBank/DDBJ databases">
        <authorList>
            <person name="Gilroy R."/>
        </authorList>
    </citation>
    <scope>NUCLEOTIDE SEQUENCE</scope>
    <source>
        <strain evidence="15">4100</strain>
    </source>
</reference>
<dbReference type="SUPFAM" id="SSF81301">
    <property type="entry name" value="Nucleotidyltransferase"/>
    <property type="match status" value="1"/>
</dbReference>
<comment type="similarity">
    <text evidence="11">Belongs to the tRNA nucleotidyltransferase/poly(A) polymerase family.</text>
</comment>
<evidence type="ECO:0000256" key="2">
    <source>
        <dbReference type="ARBA" id="ARBA00022679"/>
    </source>
</evidence>
<dbReference type="GO" id="GO:0042245">
    <property type="term" value="P:RNA repair"/>
    <property type="evidence" value="ECO:0007669"/>
    <property type="project" value="UniProtKB-KW"/>
</dbReference>
<dbReference type="CDD" id="cd05398">
    <property type="entry name" value="NT_ClassII-CCAase"/>
    <property type="match status" value="1"/>
</dbReference>
<dbReference type="Pfam" id="PF12627">
    <property type="entry name" value="PolyA_pol_RNAbd"/>
    <property type="match status" value="1"/>
</dbReference>
<keyword evidence="7" id="KW-0692">RNA repair</keyword>
<dbReference type="InterPro" id="IPR050124">
    <property type="entry name" value="tRNA_CCA-adding_enzyme"/>
</dbReference>
<keyword evidence="8" id="KW-0067">ATP-binding</keyword>
<dbReference type="GO" id="GO:0005524">
    <property type="term" value="F:ATP binding"/>
    <property type="evidence" value="ECO:0007669"/>
    <property type="project" value="UniProtKB-KW"/>
</dbReference>
<keyword evidence="2 11" id="KW-0808">Transferase</keyword>
<evidence type="ECO:0000259" key="13">
    <source>
        <dbReference type="Pfam" id="PF01966"/>
    </source>
</evidence>